<name>A0A9D3ZED1_9ROSI</name>
<evidence type="ECO:0000256" key="3">
    <source>
        <dbReference type="ARBA" id="ARBA00023134"/>
    </source>
</evidence>
<evidence type="ECO:0000313" key="5">
    <source>
        <dbReference type="Proteomes" id="UP000828251"/>
    </source>
</evidence>
<protein>
    <submittedName>
        <fullName evidence="4">Uncharacterized protein</fullName>
    </submittedName>
</protein>
<dbReference type="Gene3D" id="3.40.50.300">
    <property type="entry name" value="P-loop containing nucleotide triphosphate hydrolases"/>
    <property type="match status" value="1"/>
</dbReference>
<sequence length="103" mass="11569">MESSNQAEFDYLFKLLMIGDSGVGKSSLLLSFTSDSFENSLPLCFVLSFDKKKGNMMNEQKDCVDFKVKYVNAGDKKLKLAIWDTVETKSKAAFPSISQYAMQ</sequence>
<organism evidence="4 5">
    <name type="scientific">Gossypium stocksii</name>
    <dbReference type="NCBI Taxonomy" id="47602"/>
    <lineage>
        <taxon>Eukaryota</taxon>
        <taxon>Viridiplantae</taxon>
        <taxon>Streptophyta</taxon>
        <taxon>Embryophyta</taxon>
        <taxon>Tracheophyta</taxon>
        <taxon>Spermatophyta</taxon>
        <taxon>Magnoliopsida</taxon>
        <taxon>eudicotyledons</taxon>
        <taxon>Gunneridae</taxon>
        <taxon>Pentapetalae</taxon>
        <taxon>rosids</taxon>
        <taxon>malvids</taxon>
        <taxon>Malvales</taxon>
        <taxon>Malvaceae</taxon>
        <taxon>Malvoideae</taxon>
        <taxon>Gossypium</taxon>
    </lineage>
</organism>
<evidence type="ECO:0000256" key="1">
    <source>
        <dbReference type="ARBA" id="ARBA00006270"/>
    </source>
</evidence>
<dbReference type="Proteomes" id="UP000828251">
    <property type="component" value="Unassembled WGS sequence"/>
</dbReference>
<dbReference type="EMBL" id="JAIQCV010000100">
    <property type="protein sequence ID" value="KAH1030173.1"/>
    <property type="molecule type" value="Genomic_DNA"/>
</dbReference>
<dbReference type="GO" id="GO:0005525">
    <property type="term" value="F:GTP binding"/>
    <property type="evidence" value="ECO:0007669"/>
    <property type="project" value="UniProtKB-KW"/>
</dbReference>
<dbReference type="PRINTS" id="PR00449">
    <property type="entry name" value="RASTRNSFRMNG"/>
</dbReference>
<gene>
    <name evidence="4" type="ORF">J1N35_046195</name>
</gene>
<dbReference type="InterPro" id="IPR027417">
    <property type="entry name" value="P-loop_NTPase"/>
</dbReference>
<comment type="caution">
    <text evidence="4">The sequence shown here is derived from an EMBL/GenBank/DDBJ whole genome shotgun (WGS) entry which is preliminary data.</text>
</comment>
<keyword evidence="3" id="KW-0342">GTP-binding</keyword>
<proteinExistence type="inferred from homology"/>
<accession>A0A9D3ZED1</accession>
<dbReference type="InterPro" id="IPR050305">
    <property type="entry name" value="Small_GTPase_Rab"/>
</dbReference>
<evidence type="ECO:0000256" key="2">
    <source>
        <dbReference type="ARBA" id="ARBA00022741"/>
    </source>
</evidence>
<keyword evidence="5" id="KW-1185">Reference proteome</keyword>
<comment type="similarity">
    <text evidence="1">Belongs to the small GTPase superfamily. Rab family.</text>
</comment>
<dbReference type="PROSITE" id="PS51419">
    <property type="entry name" value="RAB"/>
    <property type="match status" value="1"/>
</dbReference>
<dbReference type="OrthoDB" id="9989112at2759"/>
<dbReference type="AlphaFoldDB" id="A0A9D3ZED1"/>
<reference evidence="4 5" key="1">
    <citation type="journal article" date="2021" name="Plant Biotechnol. J.">
        <title>Multi-omics assisted identification of the key and species-specific regulatory components of drought-tolerant mechanisms in Gossypium stocksii.</title>
        <authorList>
            <person name="Yu D."/>
            <person name="Ke L."/>
            <person name="Zhang D."/>
            <person name="Wu Y."/>
            <person name="Sun Y."/>
            <person name="Mei J."/>
            <person name="Sun J."/>
            <person name="Sun Y."/>
        </authorList>
    </citation>
    <scope>NUCLEOTIDE SEQUENCE [LARGE SCALE GENOMIC DNA]</scope>
    <source>
        <strain evidence="5">cv. E1</strain>
        <tissue evidence="4">Leaf</tissue>
    </source>
</reference>
<dbReference type="Pfam" id="PF08477">
    <property type="entry name" value="Roc"/>
    <property type="match status" value="1"/>
</dbReference>
<keyword evidence="2" id="KW-0547">Nucleotide-binding</keyword>
<dbReference type="PANTHER" id="PTHR47980">
    <property type="entry name" value="LD44762P"/>
    <property type="match status" value="1"/>
</dbReference>
<dbReference type="SUPFAM" id="SSF52540">
    <property type="entry name" value="P-loop containing nucleoside triphosphate hydrolases"/>
    <property type="match status" value="1"/>
</dbReference>
<evidence type="ECO:0000313" key="4">
    <source>
        <dbReference type="EMBL" id="KAH1030173.1"/>
    </source>
</evidence>